<proteinExistence type="predicted"/>
<feature type="transmembrane region" description="Helical" evidence="1">
    <location>
        <begin position="7"/>
        <end position="28"/>
    </location>
</feature>
<sequence length="145" mass="16262">MKVHYAVGKYIIAIFILLLLVITTLLFFTSHIQDFDYENKDQEELSFVSQGNRLSGTLLTPQHKTPSAVIVIIHGDGPQDRYSNGGYNPLFNTFLDANIAIFSWDKAGIGDSQGNWLHQSMEARAEAVAALKLMQLRYPEVQVGF</sequence>
<dbReference type="SUPFAM" id="SSF53474">
    <property type="entry name" value="alpha/beta-Hydrolases"/>
    <property type="match status" value="1"/>
</dbReference>
<dbReference type="EMBL" id="JADQCH020000001">
    <property type="protein sequence ID" value="MEY2344102.1"/>
    <property type="molecule type" value="Genomic_DNA"/>
</dbReference>
<accession>A0ABD5LVR9</accession>
<dbReference type="Gene3D" id="3.40.50.1820">
    <property type="entry name" value="alpha/beta hydrolase"/>
    <property type="match status" value="1"/>
</dbReference>
<name>A0ABD5LVR9_PROMI</name>
<dbReference type="AlphaFoldDB" id="A0ABD5LVR9"/>
<organism evidence="2">
    <name type="scientific">Proteus mirabilis</name>
    <dbReference type="NCBI Taxonomy" id="584"/>
    <lineage>
        <taxon>Bacteria</taxon>
        <taxon>Pseudomonadati</taxon>
        <taxon>Pseudomonadota</taxon>
        <taxon>Gammaproteobacteria</taxon>
        <taxon>Enterobacterales</taxon>
        <taxon>Morganellaceae</taxon>
        <taxon>Proteus</taxon>
    </lineage>
</organism>
<dbReference type="InterPro" id="IPR029058">
    <property type="entry name" value="AB_hydrolase_fold"/>
</dbReference>
<reference evidence="2" key="1">
    <citation type="submission" date="2021-05" db="EMBL/GenBank/DDBJ databases">
        <title>First report of NDM-5 and VEB-6 producing Proteus mirabilis isolated from blood of a sepsis patient in Kolkata, India.</title>
        <authorList>
            <person name="Halder G."/>
            <person name="Chaudhuri B."/>
            <person name="Dutta S."/>
        </authorList>
    </citation>
    <scope>NUCLEOTIDE SEQUENCE [LARGE SCALE GENOMIC DNA]</scope>
    <source>
        <strain evidence="2">7049</strain>
    </source>
</reference>
<keyword evidence="1" id="KW-1133">Transmembrane helix</keyword>
<evidence type="ECO:0008006" key="3">
    <source>
        <dbReference type="Google" id="ProtNLM"/>
    </source>
</evidence>
<protein>
    <recommendedName>
        <fullName evidence="3">Alpha/beta hydrolase</fullName>
    </recommendedName>
</protein>
<gene>
    <name evidence="2" type="ORF">I3679_007945</name>
</gene>
<comment type="caution">
    <text evidence="2">The sequence shown here is derived from an EMBL/GenBank/DDBJ whole genome shotgun (WGS) entry which is preliminary data.</text>
</comment>
<evidence type="ECO:0000313" key="2">
    <source>
        <dbReference type="EMBL" id="MEY2344102.1"/>
    </source>
</evidence>
<keyword evidence="1" id="KW-0472">Membrane</keyword>
<keyword evidence="1" id="KW-0812">Transmembrane</keyword>
<evidence type="ECO:0000256" key="1">
    <source>
        <dbReference type="SAM" id="Phobius"/>
    </source>
</evidence>